<keyword evidence="1" id="KW-1133">Transmembrane helix</keyword>
<sequence length="412" mass="44477">MLEILLCSLVTILPDYLFRRYVQGKRIGHEITLFSVWFELRWGIVTCLLLAISLITLVFYFHPSSNYVVSVFRAVPIVPQTNGRVAEIFVRGSQAVEAGTPLFRLADETQQTAVEAARRAIAQVDASMLVAQADLSSSRARILEAQGALRQATDELAVKRELTRRNFDVVARREVERVEVLVQTREAGVAAAQAASQAVAARISDQLPAERASALAALAQAQAELDKTIIRAGVSGRVEQFLLQVGDIVNPMLRPAGVLVPEGLGIRNRSLAAGFGQIEAKVMRVGMIAEAVCISQPWVVIPMVVTQVQPFVAGGQIRGGEQLLDVQQFRQPGTVLVSLDPLYEGGLDGVVPGSHCIANAYTSNHEALSQPGVGTLRGIALHAVDAVGLVHAILLRIQALLMPFRLLVLSGH</sequence>
<dbReference type="Gene3D" id="1.10.287.470">
    <property type="entry name" value="Helix hairpin bin"/>
    <property type="match status" value="1"/>
</dbReference>
<evidence type="ECO:0000256" key="1">
    <source>
        <dbReference type="SAM" id="Phobius"/>
    </source>
</evidence>
<dbReference type="Proteomes" id="UP000766336">
    <property type="component" value="Unassembled WGS sequence"/>
</dbReference>
<reference evidence="2 3" key="1">
    <citation type="submission" date="2021-05" db="EMBL/GenBank/DDBJ databases">
        <title>Roseococcus sp. XZZS9, whole genome shotgun sequencing project.</title>
        <authorList>
            <person name="Zhao G."/>
            <person name="Shen L."/>
        </authorList>
    </citation>
    <scope>NUCLEOTIDE SEQUENCE [LARGE SCALE GENOMIC DNA]</scope>
    <source>
        <strain evidence="2 3">XZZS9</strain>
    </source>
</reference>
<feature type="transmembrane region" description="Helical" evidence="1">
    <location>
        <begin position="40"/>
        <end position="61"/>
    </location>
</feature>
<organism evidence="2 3">
    <name type="scientific">Roseococcus pinisoli</name>
    <dbReference type="NCBI Taxonomy" id="2835040"/>
    <lineage>
        <taxon>Bacteria</taxon>
        <taxon>Pseudomonadati</taxon>
        <taxon>Pseudomonadota</taxon>
        <taxon>Alphaproteobacteria</taxon>
        <taxon>Acetobacterales</taxon>
        <taxon>Roseomonadaceae</taxon>
        <taxon>Roseococcus</taxon>
    </lineage>
</organism>
<keyword evidence="1" id="KW-0472">Membrane</keyword>
<dbReference type="Gene3D" id="2.40.50.100">
    <property type="match status" value="1"/>
</dbReference>
<evidence type="ECO:0000313" key="3">
    <source>
        <dbReference type="Proteomes" id="UP000766336"/>
    </source>
</evidence>
<name>A0ABS5QKW5_9PROT</name>
<keyword evidence="3" id="KW-1185">Reference proteome</keyword>
<dbReference type="SUPFAM" id="SSF111369">
    <property type="entry name" value="HlyD-like secretion proteins"/>
    <property type="match status" value="1"/>
</dbReference>
<dbReference type="InterPro" id="IPR050393">
    <property type="entry name" value="MFP_Efflux_Pump"/>
</dbReference>
<accession>A0ABS5QKW5</accession>
<proteinExistence type="predicted"/>
<dbReference type="PANTHER" id="PTHR30367:SF12">
    <property type="entry name" value="P-HYDROXYBENZOIC ACID EFFLUX PUMP SUBUNIT AAEA"/>
    <property type="match status" value="1"/>
</dbReference>
<dbReference type="EMBL" id="JAHCDA010000010">
    <property type="protein sequence ID" value="MBS7813802.1"/>
    <property type="molecule type" value="Genomic_DNA"/>
</dbReference>
<gene>
    <name evidence="2" type="ORF">KHU32_22925</name>
</gene>
<dbReference type="RefSeq" id="WP_213672509.1">
    <property type="nucleotide sequence ID" value="NZ_JAHCDA010000010.1"/>
</dbReference>
<dbReference type="PANTHER" id="PTHR30367">
    <property type="entry name" value="P-HYDROXYBENZOIC ACID EFFLUX PUMP SUBUNIT AAEA-RELATED"/>
    <property type="match status" value="1"/>
</dbReference>
<keyword evidence="1" id="KW-0812">Transmembrane</keyword>
<protein>
    <submittedName>
        <fullName evidence="2">HlyD family secretion protein</fullName>
    </submittedName>
</protein>
<evidence type="ECO:0000313" key="2">
    <source>
        <dbReference type="EMBL" id="MBS7813802.1"/>
    </source>
</evidence>
<comment type="caution">
    <text evidence="2">The sequence shown here is derived from an EMBL/GenBank/DDBJ whole genome shotgun (WGS) entry which is preliminary data.</text>
</comment>